<keyword evidence="2" id="KW-1185">Reference proteome</keyword>
<dbReference type="AlphaFoldDB" id="A0A8J2TM12"/>
<dbReference type="RefSeq" id="WP_188392451.1">
    <property type="nucleotide sequence ID" value="NZ_BMEV01000041.1"/>
</dbReference>
<protein>
    <recommendedName>
        <fullName evidence="3">Peptidase</fullName>
    </recommendedName>
</protein>
<accession>A0A8J2TM12</accession>
<dbReference type="Gene3D" id="3.90.1720.10">
    <property type="entry name" value="endopeptidase domain like (from Nostoc punctiforme)"/>
    <property type="match status" value="1"/>
</dbReference>
<name>A0A8J2TM12_9BACI</name>
<evidence type="ECO:0008006" key="3">
    <source>
        <dbReference type="Google" id="ProtNLM"/>
    </source>
</evidence>
<sequence>MTKRKVYILLTDTGSILTKLIKLYTKKPYNHASISFDSKMTEVYSFGRKHERNPFRGGFVKENVKSGLFRQADCAIYSLTVSENEMKKMKQYVCKMKAEKELYKYNFSGLFGFLFNKPIEREKAMFCSQFVASVLEKGTVTEFEKPISLIAPGDLQNVAKLTLVYEGKLRDYLDGREEKVYMPVQTAMA</sequence>
<reference evidence="1" key="1">
    <citation type="journal article" date="2014" name="Int. J. Syst. Evol. Microbiol.">
        <title>Complete genome sequence of Corynebacterium casei LMG S-19264T (=DSM 44701T), isolated from a smear-ripened cheese.</title>
        <authorList>
            <consortium name="US DOE Joint Genome Institute (JGI-PGF)"/>
            <person name="Walter F."/>
            <person name="Albersmeier A."/>
            <person name="Kalinowski J."/>
            <person name="Ruckert C."/>
        </authorList>
    </citation>
    <scope>NUCLEOTIDE SEQUENCE</scope>
    <source>
        <strain evidence="1">CGMCC 1.12360</strain>
    </source>
</reference>
<organism evidence="1 2">
    <name type="scientific">Compostibacillus humi</name>
    <dbReference type="NCBI Taxonomy" id="1245525"/>
    <lineage>
        <taxon>Bacteria</taxon>
        <taxon>Bacillati</taxon>
        <taxon>Bacillota</taxon>
        <taxon>Bacilli</taxon>
        <taxon>Bacillales</taxon>
        <taxon>Bacillaceae</taxon>
        <taxon>Compostibacillus</taxon>
    </lineage>
</organism>
<gene>
    <name evidence="1" type="ORF">GCM10010978_21910</name>
</gene>
<evidence type="ECO:0000313" key="2">
    <source>
        <dbReference type="Proteomes" id="UP000602050"/>
    </source>
</evidence>
<reference evidence="1" key="2">
    <citation type="submission" date="2020-09" db="EMBL/GenBank/DDBJ databases">
        <authorList>
            <person name="Sun Q."/>
            <person name="Zhou Y."/>
        </authorList>
    </citation>
    <scope>NUCLEOTIDE SEQUENCE</scope>
    <source>
        <strain evidence="1">CGMCC 1.12360</strain>
    </source>
</reference>
<comment type="caution">
    <text evidence="1">The sequence shown here is derived from an EMBL/GenBank/DDBJ whole genome shotgun (WGS) entry which is preliminary data.</text>
</comment>
<dbReference type="SUPFAM" id="SSF54001">
    <property type="entry name" value="Cysteine proteinases"/>
    <property type="match status" value="1"/>
</dbReference>
<dbReference type="InterPro" id="IPR038765">
    <property type="entry name" value="Papain-like_cys_pep_sf"/>
</dbReference>
<dbReference type="EMBL" id="BMEV01000041">
    <property type="protein sequence ID" value="GFZ80428.1"/>
    <property type="molecule type" value="Genomic_DNA"/>
</dbReference>
<proteinExistence type="predicted"/>
<evidence type="ECO:0000313" key="1">
    <source>
        <dbReference type="EMBL" id="GFZ80428.1"/>
    </source>
</evidence>
<dbReference type="Proteomes" id="UP000602050">
    <property type="component" value="Unassembled WGS sequence"/>
</dbReference>